<dbReference type="Proteomes" id="UP000480246">
    <property type="component" value="Unassembled WGS sequence"/>
</dbReference>
<evidence type="ECO:0000256" key="1">
    <source>
        <dbReference type="SAM" id="MobiDB-lite"/>
    </source>
</evidence>
<feature type="region of interest" description="Disordered" evidence="1">
    <location>
        <begin position="60"/>
        <end position="111"/>
    </location>
</feature>
<proteinExistence type="predicted"/>
<organism evidence="2 3">
    <name type="scientific">Gracilibacillus oryzae</name>
    <dbReference type="NCBI Taxonomy" id="1672701"/>
    <lineage>
        <taxon>Bacteria</taxon>
        <taxon>Bacillati</taxon>
        <taxon>Bacillota</taxon>
        <taxon>Bacilli</taxon>
        <taxon>Bacillales</taxon>
        <taxon>Bacillaceae</taxon>
        <taxon>Gracilibacillus</taxon>
    </lineage>
</organism>
<feature type="compositionally biased region" description="Polar residues" evidence="1">
    <location>
        <begin position="146"/>
        <end position="201"/>
    </location>
</feature>
<evidence type="ECO:0000313" key="2">
    <source>
        <dbReference type="EMBL" id="KAB8139225.1"/>
    </source>
</evidence>
<reference evidence="2 3" key="1">
    <citation type="submission" date="2019-10" db="EMBL/GenBank/DDBJ databases">
        <title>Gracilibacillus sp. nov. isolated from rice seeds.</title>
        <authorList>
            <person name="He S."/>
        </authorList>
    </citation>
    <scope>NUCLEOTIDE SEQUENCE [LARGE SCALE GENOMIC DNA]</scope>
    <source>
        <strain evidence="2 3">TD8</strain>
    </source>
</reference>
<dbReference type="InterPro" id="IPR049646">
    <property type="entry name" value="GvpT/GvpP-like"/>
</dbReference>
<dbReference type="NCBIfam" id="NF041669">
    <property type="entry name" value="GvpT"/>
    <property type="match status" value="1"/>
</dbReference>
<feature type="compositionally biased region" description="Acidic residues" evidence="1">
    <location>
        <begin position="96"/>
        <end position="111"/>
    </location>
</feature>
<sequence>MTEKQTVNENKKMPLTRTISGGVLGATIGYLATPENRKKLIAGINDSEWKEKGLDLGKAAKGKVSKLKDAGKKKSQAAYQRVKDANVFSNGKNDSDQESDDNVTTELVNEESFMELKEENKLLQERLKNLEERLNKIASCNEEESNNSPKAQNSQHADSNNQNFSSNQKENSMNDNQSEDSGSMTTAISNNDDTNTQRNKE</sequence>
<keyword evidence="3" id="KW-1185">Reference proteome</keyword>
<protein>
    <submittedName>
        <fullName evidence="2">YtxH domain-containing protein</fullName>
    </submittedName>
</protein>
<name>A0A7C8GVF5_9BACI</name>
<gene>
    <name evidence="2" type="ORF">F9U64_00965</name>
</gene>
<dbReference type="AlphaFoldDB" id="A0A7C8GVF5"/>
<dbReference type="RefSeq" id="WP_153400902.1">
    <property type="nucleotide sequence ID" value="NZ_ML762424.1"/>
</dbReference>
<comment type="caution">
    <text evidence="2">The sequence shown here is derived from an EMBL/GenBank/DDBJ whole genome shotgun (WGS) entry which is preliminary data.</text>
</comment>
<accession>A0A7C8GVF5</accession>
<feature type="region of interest" description="Disordered" evidence="1">
    <location>
        <begin position="138"/>
        <end position="201"/>
    </location>
</feature>
<evidence type="ECO:0000313" key="3">
    <source>
        <dbReference type="Proteomes" id="UP000480246"/>
    </source>
</evidence>
<dbReference type="OrthoDB" id="2906285at2"/>
<dbReference type="EMBL" id="WEID01000005">
    <property type="protein sequence ID" value="KAB8139225.1"/>
    <property type="molecule type" value="Genomic_DNA"/>
</dbReference>